<accession>A0ABN7PHI7</accession>
<keyword evidence="2" id="KW-0560">Oxidoreductase</keyword>
<dbReference type="SUPFAM" id="SSF48264">
    <property type="entry name" value="Cytochrome P450"/>
    <property type="match status" value="1"/>
</dbReference>
<dbReference type="PANTHER" id="PTHR24305:SF166">
    <property type="entry name" value="CYTOCHROME P450 12A4, MITOCHONDRIAL-RELATED"/>
    <property type="match status" value="1"/>
</dbReference>
<evidence type="ECO:0008006" key="6">
    <source>
        <dbReference type="Google" id="ProtNLM"/>
    </source>
</evidence>
<evidence type="ECO:0000256" key="1">
    <source>
        <dbReference type="ARBA" id="ARBA00010617"/>
    </source>
</evidence>
<organism evidence="4 5">
    <name type="scientific">Timema podura</name>
    <name type="common">Walking stick</name>
    <dbReference type="NCBI Taxonomy" id="61482"/>
    <lineage>
        <taxon>Eukaryota</taxon>
        <taxon>Metazoa</taxon>
        <taxon>Ecdysozoa</taxon>
        <taxon>Arthropoda</taxon>
        <taxon>Hexapoda</taxon>
        <taxon>Insecta</taxon>
        <taxon>Pterygota</taxon>
        <taxon>Neoptera</taxon>
        <taxon>Polyneoptera</taxon>
        <taxon>Phasmatodea</taxon>
        <taxon>Timematodea</taxon>
        <taxon>Timematoidea</taxon>
        <taxon>Timematidae</taxon>
        <taxon>Timema</taxon>
    </lineage>
</organism>
<reference evidence="4" key="1">
    <citation type="submission" date="2021-03" db="EMBL/GenBank/DDBJ databases">
        <authorList>
            <person name="Tran Van P."/>
        </authorList>
    </citation>
    <scope>NUCLEOTIDE SEQUENCE</scope>
</reference>
<feature type="region of interest" description="Disordered" evidence="3">
    <location>
        <begin position="1"/>
        <end position="21"/>
    </location>
</feature>
<sequence length="168" mass="18683">WSSYSSVSLSSDTTSQSPLGSQVMLDSRRGSLCPFPVLRELGRRIIEYVCWRATVVPGYRGSYPCRTTYSTSTAVASILYQLSLHPDKQQLLYEEIRSVLPLADTSITTQHLEKLVYLKACIRETLRMFPVVIGNGRCMMRDTVIAGYQIPAGVSHIGTSIGLQFTPD</sequence>
<comment type="similarity">
    <text evidence="1">Belongs to the cytochrome P450 family.</text>
</comment>
<gene>
    <name evidence="4" type="ORF">TPAB3V08_LOCUS12504</name>
</gene>
<dbReference type="Proteomes" id="UP001153148">
    <property type="component" value="Unassembled WGS sequence"/>
</dbReference>
<name>A0ABN7PHI7_TIMPD</name>
<dbReference type="InterPro" id="IPR036396">
    <property type="entry name" value="Cyt_P450_sf"/>
</dbReference>
<protein>
    <recommendedName>
        <fullName evidence="6">Cytochrome P450</fullName>
    </recommendedName>
</protein>
<evidence type="ECO:0000256" key="3">
    <source>
        <dbReference type="SAM" id="MobiDB-lite"/>
    </source>
</evidence>
<dbReference type="InterPro" id="IPR001128">
    <property type="entry name" value="Cyt_P450"/>
</dbReference>
<dbReference type="Pfam" id="PF00067">
    <property type="entry name" value="p450"/>
    <property type="match status" value="1"/>
</dbReference>
<dbReference type="InterPro" id="IPR050121">
    <property type="entry name" value="Cytochrome_P450_monoxygenase"/>
</dbReference>
<evidence type="ECO:0000313" key="4">
    <source>
        <dbReference type="EMBL" id="CAG2065560.1"/>
    </source>
</evidence>
<dbReference type="EMBL" id="CAJPIN010044382">
    <property type="protein sequence ID" value="CAG2065560.1"/>
    <property type="molecule type" value="Genomic_DNA"/>
</dbReference>
<comment type="caution">
    <text evidence="4">The sequence shown here is derived from an EMBL/GenBank/DDBJ whole genome shotgun (WGS) entry which is preliminary data.</text>
</comment>
<evidence type="ECO:0000313" key="5">
    <source>
        <dbReference type="Proteomes" id="UP001153148"/>
    </source>
</evidence>
<feature type="non-terminal residue" evidence="4">
    <location>
        <position position="1"/>
    </location>
</feature>
<evidence type="ECO:0000256" key="2">
    <source>
        <dbReference type="ARBA" id="ARBA00023033"/>
    </source>
</evidence>
<keyword evidence="2" id="KW-0503">Monooxygenase</keyword>
<keyword evidence="5" id="KW-1185">Reference proteome</keyword>
<proteinExistence type="inferred from homology"/>
<dbReference type="Gene3D" id="1.10.630.10">
    <property type="entry name" value="Cytochrome P450"/>
    <property type="match status" value="1"/>
</dbReference>
<feature type="compositionally biased region" description="Low complexity" evidence="3">
    <location>
        <begin position="1"/>
        <end position="17"/>
    </location>
</feature>
<dbReference type="PANTHER" id="PTHR24305">
    <property type="entry name" value="CYTOCHROME P450"/>
    <property type="match status" value="1"/>
</dbReference>